<sequence>MPQKRGYLTLSNT</sequence>
<dbReference type="EMBL" id="GBRH01279252">
    <property type="protein sequence ID" value="JAD18643.1"/>
    <property type="molecule type" value="Transcribed_RNA"/>
</dbReference>
<proteinExistence type="predicted"/>
<reference evidence="1" key="1">
    <citation type="submission" date="2014-09" db="EMBL/GenBank/DDBJ databases">
        <authorList>
            <person name="Magalhaes I.L.F."/>
            <person name="Oliveira U."/>
            <person name="Santos F.R."/>
            <person name="Vidigal T.H.D.A."/>
            <person name="Brescovit A.D."/>
            <person name="Santos A.J."/>
        </authorList>
    </citation>
    <scope>NUCLEOTIDE SEQUENCE</scope>
    <source>
        <tissue evidence="1">Shoot tissue taken approximately 20 cm above the soil surface</tissue>
    </source>
</reference>
<reference evidence="1" key="2">
    <citation type="journal article" date="2015" name="Data Brief">
        <title>Shoot transcriptome of the giant reed, Arundo donax.</title>
        <authorList>
            <person name="Barrero R.A."/>
            <person name="Guerrero F.D."/>
            <person name="Moolhuijzen P."/>
            <person name="Goolsby J.A."/>
            <person name="Tidwell J."/>
            <person name="Bellgard S.E."/>
            <person name="Bellgard M.I."/>
        </authorList>
    </citation>
    <scope>NUCLEOTIDE SEQUENCE</scope>
    <source>
        <tissue evidence="1">Shoot tissue taken approximately 20 cm above the soil surface</tissue>
    </source>
</reference>
<evidence type="ECO:0000313" key="1">
    <source>
        <dbReference type="EMBL" id="JAD18643.1"/>
    </source>
</evidence>
<organism evidence="1">
    <name type="scientific">Arundo donax</name>
    <name type="common">Giant reed</name>
    <name type="synonym">Donax arundinaceus</name>
    <dbReference type="NCBI Taxonomy" id="35708"/>
    <lineage>
        <taxon>Eukaryota</taxon>
        <taxon>Viridiplantae</taxon>
        <taxon>Streptophyta</taxon>
        <taxon>Embryophyta</taxon>
        <taxon>Tracheophyta</taxon>
        <taxon>Spermatophyta</taxon>
        <taxon>Magnoliopsida</taxon>
        <taxon>Liliopsida</taxon>
        <taxon>Poales</taxon>
        <taxon>Poaceae</taxon>
        <taxon>PACMAD clade</taxon>
        <taxon>Arundinoideae</taxon>
        <taxon>Arundineae</taxon>
        <taxon>Arundo</taxon>
    </lineage>
</organism>
<accession>A0A0A8Y0Z2</accession>
<protein>
    <submittedName>
        <fullName evidence="1">Uncharacterized protein</fullName>
    </submittedName>
</protein>
<name>A0A0A8Y0Z2_ARUDO</name>